<gene>
    <name evidence="2" type="ORF">Pa4123_51530</name>
</gene>
<evidence type="ECO:0000256" key="1">
    <source>
        <dbReference type="SAM" id="Phobius"/>
    </source>
</evidence>
<keyword evidence="1" id="KW-0812">Transmembrane</keyword>
<evidence type="ECO:0000313" key="2">
    <source>
        <dbReference type="EMBL" id="GLH99877.1"/>
    </source>
</evidence>
<protein>
    <submittedName>
        <fullName evidence="2">Uncharacterized protein</fullName>
    </submittedName>
</protein>
<keyword evidence="1" id="KW-0472">Membrane</keyword>
<reference evidence="2" key="1">
    <citation type="submission" date="2022-12" db="EMBL/GenBank/DDBJ databases">
        <title>New Phytohabitans aurantiacus sp. RD004123 nov., an actinomycete isolated from soil.</title>
        <authorList>
            <person name="Triningsih D.W."/>
            <person name="Harunari E."/>
            <person name="Igarashi Y."/>
        </authorList>
    </citation>
    <scope>NUCLEOTIDE SEQUENCE</scope>
    <source>
        <strain evidence="2">RD004123</strain>
    </source>
</reference>
<proteinExistence type="predicted"/>
<feature type="transmembrane region" description="Helical" evidence="1">
    <location>
        <begin position="12"/>
        <end position="35"/>
    </location>
</feature>
<evidence type="ECO:0000313" key="3">
    <source>
        <dbReference type="Proteomes" id="UP001144280"/>
    </source>
</evidence>
<accession>A0ABQ5R0R1</accession>
<keyword evidence="1" id="KW-1133">Transmembrane helix</keyword>
<feature type="transmembrane region" description="Helical" evidence="1">
    <location>
        <begin position="41"/>
        <end position="59"/>
    </location>
</feature>
<name>A0ABQ5R0R1_9ACTN</name>
<dbReference type="Proteomes" id="UP001144280">
    <property type="component" value="Unassembled WGS sequence"/>
</dbReference>
<organism evidence="2 3">
    <name type="scientific">Phytohabitans aurantiacus</name>
    <dbReference type="NCBI Taxonomy" id="3016789"/>
    <lineage>
        <taxon>Bacteria</taxon>
        <taxon>Bacillati</taxon>
        <taxon>Actinomycetota</taxon>
        <taxon>Actinomycetes</taxon>
        <taxon>Micromonosporales</taxon>
        <taxon>Micromonosporaceae</taxon>
    </lineage>
</organism>
<keyword evidence="3" id="KW-1185">Reference proteome</keyword>
<comment type="caution">
    <text evidence="2">The sequence shown here is derived from an EMBL/GenBank/DDBJ whole genome shotgun (WGS) entry which is preliminary data.</text>
</comment>
<sequence>MLVPAPRWLLLANRAAGLVLIFGCCAAGVVVTLSWPGPVDTAWTLLIAVCLAAPISVIGPPWRYLVTPRTPVTLTDAGIDTGTAIVPWADVSVVETVWAPATGRRITVRRRDGRTVPLWILTGAVWPDRQFEANLARLAGCAHVQNPSITVRRHNLPRLVTAAMLVLLIPAAAWRVQEHGLVGPWSAVAPYTTACDLLTESPGAALWPADFTVRSGMVDESRSFCTWETLPDQAAQTPLDYMTLSVTVHGWAGMHSPVATAAHDHTIRATVGAKPLQLGRITDDAVITTGRMSVEVAARRANITLTVRVTCITVAGCPLYAEHIAGQVAYWALIGIRPAHPDGLNRDTCPGVLFGFAARIAASILCRSR</sequence>
<dbReference type="EMBL" id="BSDI01000029">
    <property type="protein sequence ID" value="GLH99877.1"/>
    <property type="molecule type" value="Genomic_DNA"/>
</dbReference>